<accession>A0ABQ7EIP0</accession>
<comment type="caution">
    <text evidence="2">The sequence shown here is derived from an EMBL/GenBank/DDBJ whole genome shotgun (WGS) entry which is preliminary data.</text>
</comment>
<evidence type="ECO:0000256" key="1">
    <source>
        <dbReference type="SAM" id="MobiDB-lite"/>
    </source>
</evidence>
<dbReference type="Proteomes" id="UP000266723">
    <property type="component" value="Unassembled WGS sequence"/>
</dbReference>
<evidence type="ECO:0000313" key="2">
    <source>
        <dbReference type="EMBL" id="KAF3596200.1"/>
    </source>
</evidence>
<sequence length="101" mass="10800">MKAFTPRSQNPATAELKKPPPPEDKGRGDGAPIATIDVGSLPELTTTVGNWTRAQTKRSGRGGERETVKMHLNGRTEGSGDGTLAHAPAVRRTQRNINNSQ</sequence>
<feature type="compositionally biased region" description="Polar residues" evidence="1">
    <location>
        <begin position="1"/>
        <end position="12"/>
    </location>
</feature>
<protein>
    <submittedName>
        <fullName evidence="2">Uncharacterized protein</fullName>
    </submittedName>
</protein>
<feature type="compositionally biased region" description="Polar residues" evidence="1">
    <location>
        <begin position="43"/>
        <end position="54"/>
    </location>
</feature>
<keyword evidence="3" id="KW-1185">Reference proteome</keyword>
<name>A0ABQ7EIP0_BRACR</name>
<feature type="region of interest" description="Disordered" evidence="1">
    <location>
        <begin position="1"/>
        <end position="101"/>
    </location>
</feature>
<reference evidence="2 3" key="1">
    <citation type="journal article" date="2020" name="BMC Genomics">
        <title>Intraspecific diversification of the crop wild relative Brassica cretica Lam. using demographic model selection.</title>
        <authorList>
            <person name="Kioukis A."/>
            <person name="Michalopoulou V.A."/>
            <person name="Briers L."/>
            <person name="Pirintsos S."/>
            <person name="Studholme D.J."/>
            <person name="Pavlidis P."/>
            <person name="Sarris P.F."/>
        </authorList>
    </citation>
    <scope>NUCLEOTIDE SEQUENCE [LARGE SCALE GENOMIC DNA]</scope>
    <source>
        <strain evidence="3">cv. PFS-1207/04</strain>
    </source>
</reference>
<proteinExistence type="predicted"/>
<feature type="compositionally biased region" description="Basic and acidic residues" evidence="1">
    <location>
        <begin position="15"/>
        <end position="28"/>
    </location>
</feature>
<evidence type="ECO:0000313" key="3">
    <source>
        <dbReference type="Proteomes" id="UP000266723"/>
    </source>
</evidence>
<gene>
    <name evidence="2" type="ORF">DY000_02027990</name>
</gene>
<organism evidence="2 3">
    <name type="scientific">Brassica cretica</name>
    <name type="common">Mustard</name>
    <dbReference type="NCBI Taxonomy" id="69181"/>
    <lineage>
        <taxon>Eukaryota</taxon>
        <taxon>Viridiplantae</taxon>
        <taxon>Streptophyta</taxon>
        <taxon>Embryophyta</taxon>
        <taxon>Tracheophyta</taxon>
        <taxon>Spermatophyta</taxon>
        <taxon>Magnoliopsida</taxon>
        <taxon>eudicotyledons</taxon>
        <taxon>Gunneridae</taxon>
        <taxon>Pentapetalae</taxon>
        <taxon>rosids</taxon>
        <taxon>malvids</taxon>
        <taxon>Brassicales</taxon>
        <taxon>Brassicaceae</taxon>
        <taxon>Brassiceae</taxon>
        <taxon>Brassica</taxon>
    </lineage>
</organism>
<dbReference type="EMBL" id="QGKV02000299">
    <property type="protein sequence ID" value="KAF3596200.1"/>
    <property type="molecule type" value="Genomic_DNA"/>
</dbReference>